<dbReference type="InterPro" id="IPR050448">
    <property type="entry name" value="OpgB/LTA_synthase_biosynth"/>
</dbReference>
<gene>
    <name evidence="8" type="ORF">EV148_101606</name>
</gene>
<accession>A0A4R2IFP3</accession>
<protein>
    <submittedName>
        <fullName evidence="8">Phosphoglycerol transferase MdoB-like AlkP superfamily enzyme</fullName>
    </submittedName>
</protein>
<evidence type="ECO:0000256" key="3">
    <source>
        <dbReference type="ARBA" id="ARBA00022692"/>
    </source>
</evidence>
<comment type="caution">
    <text evidence="8">The sequence shown here is derived from an EMBL/GenBank/DDBJ whole genome shotgun (WGS) entry which is preliminary data.</text>
</comment>
<evidence type="ECO:0000256" key="1">
    <source>
        <dbReference type="ARBA" id="ARBA00004651"/>
    </source>
</evidence>
<dbReference type="InterPro" id="IPR000917">
    <property type="entry name" value="Sulfatase_N"/>
</dbReference>
<keyword evidence="4 6" id="KW-1133">Transmembrane helix</keyword>
<feature type="transmembrane region" description="Helical" evidence="6">
    <location>
        <begin position="160"/>
        <end position="183"/>
    </location>
</feature>
<feature type="transmembrane region" description="Helical" evidence="6">
    <location>
        <begin position="79"/>
        <end position="98"/>
    </location>
</feature>
<evidence type="ECO:0000256" key="6">
    <source>
        <dbReference type="SAM" id="Phobius"/>
    </source>
</evidence>
<reference evidence="8 9" key="1">
    <citation type="journal article" date="2015" name="Stand. Genomic Sci.">
        <title>Genomic Encyclopedia of Bacterial and Archaeal Type Strains, Phase III: the genomes of soil and plant-associated and newly described type strains.</title>
        <authorList>
            <person name="Whitman W.B."/>
            <person name="Woyke T."/>
            <person name="Klenk H.P."/>
            <person name="Zhou Y."/>
            <person name="Lilburn T.G."/>
            <person name="Beck B.J."/>
            <person name="De Vos P."/>
            <person name="Vandamme P."/>
            <person name="Eisen J.A."/>
            <person name="Garrity G."/>
            <person name="Hugenholtz P."/>
            <person name="Kyrpides N.C."/>
        </authorList>
    </citation>
    <scope>NUCLEOTIDE SEQUENCE [LARGE SCALE GENOMIC DNA]</scope>
    <source>
        <strain evidence="8 9">A3</strain>
    </source>
</reference>
<dbReference type="SUPFAM" id="SSF53649">
    <property type="entry name" value="Alkaline phosphatase-like"/>
    <property type="match status" value="1"/>
</dbReference>
<dbReference type="CDD" id="cd16015">
    <property type="entry name" value="LTA_synthase"/>
    <property type="match status" value="1"/>
</dbReference>
<dbReference type="PANTHER" id="PTHR47371">
    <property type="entry name" value="LIPOTEICHOIC ACID SYNTHASE"/>
    <property type="match status" value="1"/>
</dbReference>
<feature type="transmembrane region" description="Helical" evidence="6">
    <location>
        <begin position="20"/>
        <end position="39"/>
    </location>
</feature>
<keyword evidence="8" id="KW-0808">Transferase</keyword>
<comment type="subcellular location">
    <subcellularLocation>
        <location evidence="1">Cell membrane</location>
        <topology evidence="1">Multi-pass membrane protein</topology>
    </subcellularLocation>
</comment>
<dbReference type="EMBL" id="SLWQ01000001">
    <property type="protein sequence ID" value="TCO43187.1"/>
    <property type="molecule type" value="Genomic_DNA"/>
</dbReference>
<proteinExistence type="predicted"/>
<dbReference type="Pfam" id="PF00884">
    <property type="entry name" value="Sulfatase"/>
    <property type="match status" value="1"/>
</dbReference>
<dbReference type="AlphaFoldDB" id="A0A4R2IFP3"/>
<organism evidence="8 9">
    <name type="scientific">Dokdonella fugitiva</name>
    <dbReference type="NCBI Taxonomy" id="328517"/>
    <lineage>
        <taxon>Bacteria</taxon>
        <taxon>Pseudomonadati</taxon>
        <taxon>Pseudomonadota</taxon>
        <taxon>Gammaproteobacteria</taxon>
        <taxon>Lysobacterales</taxon>
        <taxon>Rhodanobacteraceae</taxon>
        <taxon>Dokdonella</taxon>
    </lineage>
</organism>
<dbReference type="GO" id="GO:0016740">
    <property type="term" value="F:transferase activity"/>
    <property type="evidence" value="ECO:0007669"/>
    <property type="project" value="UniProtKB-KW"/>
</dbReference>
<dbReference type="RefSeq" id="WP_131993239.1">
    <property type="nucleotide sequence ID" value="NZ_SLWQ01000001.1"/>
</dbReference>
<keyword evidence="5 6" id="KW-0472">Membrane</keyword>
<keyword evidence="3 6" id="KW-0812">Transmembrane</keyword>
<evidence type="ECO:0000256" key="4">
    <source>
        <dbReference type="ARBA" id="ARBA00022989"/>
    </source>
</evidence>
<dbReference type="GO" id="GO:0005886">
    <property type="term" value="C:plasma membrane"/>
    <property type="evidence" value="ECO:0007669"/>
    <property type="project" value="UniProtKB-SubCell"/>
</dbReference>
<evidence type="ECO:0000256" key="2">
    <source>
        <dbReference type="ARBA" id="ARBA00022475"/>
    </source>
</evidence>
<dbReference type="Proteomes" id="UP000294862">
    <property type="component" value="Unassembled WGS sequence"/>
</dbReference>
<evidence type="ECO:0000259" key="7">
    <source>
        <dbReference type="Pfam" id="PF00884"/>
    </source>
</evidence>
<dbReference type="InterPro" id="IPR017850">
    <property type="entry name" value="Alkaline_phosphatase_core_sf"/>
</dbReference>
<evidence type="ECO:0000256" key="5">
    <source>
        <dbReference type="ARBA" id="ARBA00023136"/>
    </source>
</evidence>
<evidence type="ECO:0000313" key="9">
    <source>
        <dbReference type="Proteomes" id="UP000294862"/>
    </source>
</evidence>
<keyword evidence="2" id="KW-1003">Cell membrane</keyword>
<dbReference type="PANTHER" id="PTHR47371:SF3">
    <property type="entry name" value="PHOSPHOGLYCEROL TRANSFERASE I"/>
    <property type="match status" value="1"/>
</dbReference>
<feature type="domain" description="Sulfatase N-terminal" evidence="7">
    <location>
        <begin position="252"/>
        <end position="542"/>
    </location>
</feature>
<evidence type="ECO:0000313" key="8">
    <source>
        <dbReference type="EMBL" id="TCO43187.1"/>
    </source>
</evidence>
<dbReference type="OrthoDB" id="5363296at2"/>
<dbReference type="Gene3D" id="3.40.720.10">
    <property type="entry name" value="Alkaline Phosphatase, subunit A"/>
    <property type="match status" value="1"/>
</dbReference>
<keyword evidence="9" id="KW-1185">Reference proteome</keyword>
<feature type="transmembrane region" description="Helical" evidence="6">
    <location>
        <begin position="128"/>
        <end position="148"/>
    </location>
</feature>
<sequence>MALPRATSRRRSPARIGLPLALAAYAVLALFAGAALVTWQDPAFAADGAAWAAAGAILTNAIPTLVLALLLLALTRRPLLSLGLAMLPLYLLYYANAIKLELLDTPVLPADFMLLGHLGDGGALLARYLPPTAIACAVACVLVVAALLRWERPWQRLTGWARLLVGAGVLGLGASLVAGVSPWSRVYAAAQDEWLEWSPAASAEHGGLPATLLRYAWSTTFVLPEPDRELARRFMQDHAAAPPAAPDPSTLPDIVVVQSESFFDPARLRGLEPAQVLPEFRRLAAVSRHGDLWVPAYGGGTIRTEFEVLTGIAMRYFPEVQYPYFRLTAAAVPSLASVLAARGYSTLAVHPHERDFWNRAVALDHLGFAAFDGEEAFGDAARVGWYIGDDALVDHVLQRLDAARSPAFVFAISMENHGPYEGFPNADPNDIAAQPVPPDASGPPAERLRGYLYHLARADRALGRLADALKQRPRRTLLLFYGDHLPALPKLYEGAGFDDGANGFSQPVPWLLFDSAHAGPVPAEETTAAFYLPALLLATAGIDDRYFDALESARRQDLPGPHWTPRDDAALGAIMLMRQRGEAP</sequence>
<name>A0A4R2IFP3_9GAMM</name>
<feature type="transmembrane region" description="Helical" evidence="6">
    <location>
        <begin position="51"/>
        <end position="72"/>
    </location>
</feature>